<evidence type="ECO:0000313" key="3">
    <source>
        <dbReference type="EMBL" id="GAA3655505.1"/>
    </source>
</evidence>
<evidence type="ECO:0000256" key="2">
    <source>
        <dbReference type="ARBA" id="ARBA00023002"/>
    </source>
</evidence>
<keyword evidence="4" id="KW-1185">Reference proteome</keyword>
<evidence type="ECO:0000256" key="1">
    <source>
        <dbReference type="ARBA" id="ARBA00006484"/>
    </source>
</evidence>
<keyword evidence="2" id="KW-0560">Oxidoreductase</keyword>
<dbReference type="Gene3D" id="3.40.50.720">
    <property type="entry name" value="NAD(P)-binding Rossmann-like Domain"/>
    <property type="match status" value="1"/>
</dbReference>
<protein>
    <submittedName>
        <fullName evidence="3">SDR family NAD(P)-dependent oxidoreductase</fullName>
    </submittedName>
</protein>
<proteinExistence type="inferred from homology"/>
<comment type="caution">
    <text evidence="3">The sequence shown here is derived from an EMBL/GenBank/DDBJ whole genome shotgun (WGS) entry which is preliminary data.</text>
</comment>
<comment type="similarity">
    <text evidence="1">Belongs to the short-chain dehydrogenases/reductases (SDR) family.</text>
</comment>
<gene>
    <name evidence="3" type="ORF">GCM10022267_47100</name>
</gene>
<dbReference type="InterPro" id="IPR036291">
    <property type="entry name" value="NAD(P)-bd_dom_sf"/>
</dbReference>
<dbReference type="SUPFAM" id="SSF51735">
    <property type="entry name" value="NAD(P)-binding Rossmann-fold domains"/>
    <property type="match status" value="1"/>
</dbReference>
<dbReference type="PANTHER" id="PTHR44169:SF6">
    <property type="entry name" value="NADPH-DEPENDENT 1-ACYLDIHYDROXYACETONE PHOSPHATE REDUCTASE"/>
    <property type="match status" value="1"/>
</dbReference>
<sequence length="171" mass="17629">MASVLIAGANSDLGLETARQLVRAGHTVWLGSGHTDRARAAGVGALFVQLDVTSDESVAAAASAVGSLDVLVNNVAELTEPGEVTAEVVRDAFEAGLAGLARVLHAFLPLLERSAAPVVVNVGSRSDPLAEAAVTMVTVQYAKAYPRMRINAVELEEGAEGILRTIDAQDG</sequence>
<accession>A0ABP7BC82</accession>
<organism evidence="3 4">
    <name type="scientific">Lentzea roselyniae</name>
    <dbReference type="NCBI Taxonomy" id="531940"/>
    <lineage>
        <taxon>Bacteria</taxon>
        <taxon>Bacillati</taxon>
        <taxon>Actinomycetota</taxon>
        <taxon>Actinomycetes</taxon>
        <taxon>Pseudonocardiales</taxon>
        <taxon>Pseudonocardiaceae</taxon>
        <taxon>Lentzea</taxon>
    </lineage>
</organism>
<dbReference type="Pfam" id="PF00106">
    <property type="entry name" value="adh_short"/>
    <property type="match status" value="1"/>
</dbReference>
<dbReference type="PANTHER" id="PTHR44169">
    <property type="entry name" value="NADPH-DEPENDENT 1-ACYLDIHYDROXYACETONE PHOSPHATE REDUCTASE"/>
    <property type="match status" value="1"/>
</dbReference>
<dbReference type="RefSeq" id="WP_346131948.1">
    <property type="nucleotide sequence ID" value="NZ_BAABBE010000013.1"/>
</dbReference>
<name>A0ABP7BC82_9PSEU</name>
<evidence type="ECO:0000313" key="4">
    <source>
        <dbReference type="Proteomes" id="UP001500711"/>
    </source>
</evidence>
<dbReference type="InterPro" id="IPR002347">
    <property type="entry name" value="SDR_fam"/>
</dbReference>
<dbReference type="EMBL" id="BAABBE010000013">
    <property type="protein sequence ID" value="GAA3655505.1"/>
    <property type="molecule type" value="Genomic_DNA"/>
</dbReference>
<reference evidence="4" key="1">
    <citation type="journal article" date="2019" name="Int. J. Syst. Evol. Microbiol.">
        <title>The Global Catalogue of Microorganisms (GCM) 10K type strain sequencing project: providing services to taxonomists for standard genome sequencing and annotation.</title>
        <authorList>
            <consortium name="The Broad Institute Genomics Platform"/>
            <consortium name="The Broad Institute Genome Sequencing Center for Infectious Disease"/>
            <person name="Wu L."/>
            <person name="Ma J."/>
        </authorList>
    </citation>
    <scope>NUCLEOTIDE SEQUENCE [LARGE SCALE GENOMIC DNA]</scope>
    <source>
        <strain evidence="4">JCM 17494</strain>
    </source>
</reference>
<dbReference type="Proteomes" id="UP001500711">
    <property type="component" value="Unassembled WGS sequence"/>
</dbReference>